<sequence>MLSQRRSLLFFLSSIGLGLLIFSHKTGALRTRCLFTHKDPHCHSAGKLPVLLKCRFPGKWFTIENVSKRNSEGGWDNVNAAKSVAVAQCKSSRTASSDSGAQCAVTGTLPEIQEADVVKVDYFCWEIALLARVHSHPYVRRLKTWRRSRMGDERFKQPSSNVEWLMLRTDSVSMADVAVCFQQ</sequence>
<evidence type="ECO:0000313" key="1">
    <source>
        <dbReference type="EMBL" id="CAH3194188.1"/>
    </source>
</evidence>
<reference evidence="1 2" key="1">
    <citation type="submission" date="2022-05" db="EMBL/GenBank/DDBJ databases">
        <authorList>
            <consortium name="Genoscope - CEA"/>
            <person name="William W."/>
        </authorList>
    </citation>
    <scope>NUCLEOTIDE SEQUENCE [LARGE SCALE GENOMIC DNA]</scope>
</reference>
<protein>
    <submittedName>
        <fullName evidence="1">Uncharacterized protein</fullName>
    </submittedName>
</protein>
<proteinExistence type="predicted"/>
<comment type="caution">
    <text evidence="1">The sequence shown here is derived from an EMBL/GenBank/DDBJ whole genome shotgun (WGS) entry which is preliminary data.</text>
</comment>
<organism evidence="1 2">
    <name type="scientific">Porites evermanni</name>
    <dbReference type="NCBI Taxonomy" id="104178"/>
    <lineage>
        <taxon>Eukaryota</taxon>
        <taxon>Metazoa</taxon>
        <taxon>Cnidaria</taxon>
        <taxon>Anthozoa</taxon>
        <taxon>Hexacorallia</taxon>
        <taxon>Scleractinia</taxon>
        <taxon>Fungiina</taxon>
        <taxon>Poritidae</taxon>
        <taxon>Porites</taxon>
    </lineage>
</organism>
<dbReference type="Proteomes" id="UP001159427">
    <property type="component" value="Unassembled WGS sequence"/>
</dbReference>
<keyword evidence="2" id="KW-1185">Reference proteome</keyword>
<evidence type="ECO:0000313" key="2">
    <source>
        <dbReference type="Proteomes" id="UP001159427"/>
    </source>
</evidence>
<name>A0ABN8SUD9_9CNID</name>
<gene>
    <name evidence="1" type="ORF">PEVE_00027309</name>
</gene>
<dbReference type="EMBL" id="CALNXI010003744">
    <property type="protein sequence ID" value="CAH3194188.1"/>
    <property type="molecule type" value="Genomic_DNA"/>
</dbReference>
<accession>A0ABN8SUD9</accession>